<gene>
    <name evidence="9" type="ORF">DM02DRAFT_653523</name>
</gene>
<dbReference type="PANTHER" id="PTHR33048:SF160">
    <property type="entry name" value="SAT4 FAMILY MEMBRANE PROTEIN"/>
    <property type="match status" value="1"/>
</dbReference>
<evidence type="ECO:0000259" key="8">
    <source>
        <dbReference type="Pfam" id="PF20684"/>
    </source>
</evidence>
<protein>
    <recommendedName>
        <fullName evidence="8">Rhodopsin domain-containing protein</fullName>
    </recommendedName>
</protein>
<evidence type="ECO:0000256" key="5">
    <source>
        <dbReference type="ARBA" id="ARBA00038359"/>
    </source>
</evidence>
<organism evidence="9 10">
    <name type="scientific">Periconia macrospinosa</name>
    <dbReference type="NCBI Taxonomy" id="97972"/>
    <lineage>
        <taxon>Eukaryota</taxon>
        <taxon>Fungi</taxon>
        <taxon>Dikarya</taxon>
        <taxon>Ascomycota</taxon>
        <taxon>Pezizomycotina</taxon>
        <taxon>Dothideomycetes</taxon>
        <taxon>Pleosporomycetidae</taxon>
        <taxon>Pleosporales</taxon>
        <taxon>Massarineae</taxon>
        <taxon>Periconiaceae</taxon>
        <taxon>Periconia</taxon>
    </lineage>
</organism>
<evidence type="ECO:0000256" key="4">
    <source>
        <dbReference type="ARBA" id="ARBA00023136"/>
    </source>
</evidence>
<sequence>MSTPQPDNAQYLSVTLLLERNFGNLFRSGDDHDDWTILVAWALALVNNILVHFYVVAIFAGYRPQDIPMAEFLARQAYAAKLQYAFAIQYNSVMCAVKLSFVWSLQRLQSSNKYIAVSLWTIQALNLTYGIVGTLLNAFPCNPLAKHFDSSIPGRCIDPFKLVIGCISSVLITDLMVLVMPTWIIYDLKMSLRRRVLSIAFLSMGGIVIVVGVLRAIWLTNIFKGVYVSYSVESAYSSIEANVAIIGASGPTVKYIFGIVCPCLRSRDGERSTPKGSGAGQGYGSASTAAAGPRPSRLSKYQGRSGYNDLSDSDSMHRREEGIEMDKGIGNRRFRGGEGDVRTDERRMGGFGFMTDGIVKTVDWSVSSVQDSTRRGSSVGPSRSTEGGAVLPANVI</sequence>
<feature type="transmembrane region" description="Helical" evidence="7">
    <location>
        <begin position="35"/>
        <end position="62"/>
    </location>
</feature>
<feature type="region of interest" description="Disordered" evidence="6">
    <location>
        <begin position="270"/>
        <end position="348"/>
    </location>
</feature>
<dbReference type="GO" id="GO:0016020">
    <property type="term" value="C:membrane"/>
    <property type="evidence" value="ECO:0007669"/>
    <property type="project" value="UniProtKB-SubCell"/>
</dbReference>
<keyword evidence="3 7" id="KW-1133">Transmembrane helix</keyword>
<dbReference type="EMBL" id="KZ805342">
    <property type="protein sequence ID" value="PVI02544.1"/>
    <property type="molecule type" value="Genomic_DNA"/>
</dbReference>
<evidence type="ECO:0000313" key="10">
    <source>
        <dbReference type="Proteomes" id="UP000244855"/>
    </source>
</evidence>
<comment type="subcellular location">
    <subcellularLocation>
        <location evidence="1">Membrane</location>
        <topology evidence="1">Multi-pass membrane protein</topology>
    </subcellularLocation>
</comment>
<evidence type="ECO:0000256" key="1">
    <source>
        <dbReference type="ARBA" id="ARBA00004141"/>
    </source>
</evidence>
<evidence type="ECO:0000256" key="6">
    <source>
        <dbReference type="SAM" id="MobiDB-lite"/>
    </source>
</evidence>
<name>A0A2V1DYV4_9PLEO</name>
<dbReference type="Proteomes" id="UP000244855">
    <property type="component" value="Unassembled WGS sequence"/>
</dbReference>
<feature type="compositionally biased region" description="Basic and acidic residues" evidence="6">
    <location>
        <begin position="314"/>
        <end position="348"/>
    </location>
</feature>
<feature type="compositionally biased region" description="Polar residues" evidence="6">
    <location>
        <begin position="371"/>
        <end position="385"/>
    </location>
</feature>
<keyword evidence="4 7" id="KW-0472">Membrane</keyword>
<accession>A0A2V1DYV4</accession>
<keyword evidence="2 7" id="KW-0812">Transmembrane</keyword>
<dbReference type="Pfam" id="PF20684">
    <property type="entry name" value="Fung_rhodopsin"/>
    <property type="match status" value="1"/>
</dbReference>
<evidence type="ECO:0000313" key="9">
    <source>
        <dbReference type="EMBL" id="PVI02544.1"/>
    </source>
</evidence>
<feature type="transmembrane region" description="Helical" evidence="7">
    <location>
        <begin position="117"/>
        <end position="139"/>
    </location>
</feature>
<feature type="domain" description="Rhodopsin" evidence="8">
    <location>
        <begin position="32"/>
        <end position="257"/>
    </location>
</feature>
<feature type="region of interest" description="Disordered" evidence="6">
    <location>
        <begin position="371"/>
        <end position="396"/>
    </location>
</feature>
<evidence type="ECO:0000256" key="7">
    <source>
        <dbReference type="SAM" id="Phobius"/>
    </source>
</evidence>
<comment type="similarity">
    <text evidence="5">Belongs to the SAT4 family.</text>
</comment>
<feature type="transmembrane region" description="Helical" evidence="7">
    <location>
        <begin position="196"/>
        <end position="218"/>
    </location>
</feature>
<dbReference type="InterPro" id="IPR049326">
    <property type="entry name" value="Rhodopsin_dom_fungi"/>
</dbReference>
<feature type="transmembrane region" description="Helical" evidence="7">
    <location>
        <begin position="159"/>
        <end position="184"/>
    </location>
</feature>
<dbReference type="InterPro" id="IPR052337">
    <property type="entry name" value="SAT4-like"/>
</dbReference>
<reference evidence="9 10" key="1">
    <citation type="journal article" date="2018" name="Sci. Rep.">
        <title>Comparative genomics provides insights into the lifestyle and reveals functional heterogeneity of dark septate endophytic fungi.</title>
        <authorList>
            <person name="Knapp D.G."/>
            <person name="Nemeth J.B."/>
            <person name="Barry K."/>
            <person name="Hainaut M."/>
            <person name="Henrissat B."/>
            <person name="Johnson J."/>
            <person name="Kuo A."/>
            <person name="Lim J.H.P."/>
            <person name="Lipzen A."/>
            <person name="Nolan M."/>
            <person name="Ohm R.A."/>
            <person name="Tamas L."/>
            <person name="Grigoriev I.V."/>
            <person name="Spatafora J.W."/>
            <person name="Nagy L.G."/>
            <person name="Kovacs G.M."/>
        </authorList>
    </citation>
    <scope>NUCLEOTIDE SEQUENCE [LARGE SCALE GENOMIC DNA]</scope>
    <source>
        <strain evidence="9 10">DSE2036</strain>
    </source>
</reference>
<evidence type="ECO:0000256" key="2">
    <source>
        <dbReference type="ARBA" id="ARBA00022692"/>
    </source>
</evidence>
<dbReference type="STRING" id="97972.A0A2V1DYV4"/>
<dbReference type="OrthoDB" id="5283415at2759"/>
<dbReference type="AlphaFoldDB" id="A0A2V1DYV4"/>
<evidence type="ECO:0000256" key="3">
    <source>
        <dbReference type="ARBA" id="ARBA00022989"/>
    </source>
</evidence>
<keyword evidence="10" id="KW-1185">Reference proteome</keyword>
<proteinExistence type="inferred from homology"/>
<dbReference type="PANTHER" id="PTHR33048">
    <property type="entry name" value="PTH11-LIKE INTEGRAL MEMBRANE PROTEIN (AFU_ORTHOLOGUE AFUA_5G11245)"/>
    <property type="match status" value="1"/>
</dbReference>